<organism evidence="1 2">
    <name type="scientific">Geomonas propionica</name>
    <dbReference type="NCBI Taxonomy" id="2798582"/>
    <lineage>
        <taxon>Bacteria</taxon>
        <taxon>Pseudomonadati</taxon>
        <taxon>Thermodesulfobacteriota</taxon>
        <taxon>Desulfuromonadia</taxon>
        <taxon>Geobacterales</taxon>
        <taxon>Geobacteraceae</taxon>
        <taxon>Geomonas</taxon>
    </lineage>
</organism>
<reference evidence="1 2" key="1">
    <citation type="submission" date="2020-12" db="EMBL/GenBank/DDBJ databases">
        <title>Geomonas sp. Red259, isolated from paddy soil.</title>
        <authorList>
            <person name="Xu Z."/>
            <person name="Zhang Z."/>
            <person name="Masuda Y."/>
            <person name="Itoh H."/>
            <person name="Senoo K."/>
        </authorList>
    </citation>
    <scope>NUCLEOTIDE SEQUENCE [LARGE SCALE GENOMIC DNA]</scope>
    <source>
        <strain evidence="1 2">Red259</strain>
    </source>
</reference>
<dbReference type="Proteomes" id="UP000641025">
    <property type="component" value="Unassembled WGS sequence"/>
</dbReference>
<dbReference type="RefSeq" id="WP_199394415.1">
    <property type="nucleotide sequence ID" value="NZ_JAEMHK010000004.1"/>
</dbReference>
<comment type="caution">
    <text evidence="1">The sequence shown here is derived from an EMBL/GenBank/DDBJ whole genome shotgun (WGS) entry which is preliminary data.</text>
</comment>
<evidence type="ECO:0000313" key="1">
    <source>
        <dbReference type="EMBL" id="MBJ6799900.1"/>
    </source>
</evidence>
<sequence>MSDDGYGIIRLMLQRGLGVIYLMGKHRGRVPSGDPASLISSPTSEV</sequence>
<accession>A0ABS0YPQ1</accession>
<evidence type="ECO:0000313" key="2">
    <source>
        <dbReference type="Proteomes" id="UP000641025"/>
    </source>
</evidence>
<name>A0ABS0YPQ1_9BACT</name>
<keyword evidence="2" id="KW-1185">Reference proteome</keyword>
<gene>
    <name evidence="1" type="ORF">JFN90_07085</name>
</gene>
<dbReference type="EMBL" id="JAEMHK010000004">
    <property type="protein sequence ID" value="MBJ6799900.1"/>
    <property type="molecule type" value="Genomic_DNA"/>
</dbReference>
<proteinExistence type="predicted"/>
<protein>
    <submittedName>
        <fullName evidence="1">Uncharacterized protein</fullName>
    </submittedName>
</protein>